<gene>
    <name evidence="4" type="primary">Cpsf100</name>
    <name evidence="4" type="ORF">GZH46_03055</name>
</gene>
<evidence type="ECO:0000259" key="3">
    <source>
        <dbReference type="Pfam" id="PF10996"/>
    </source>
</evidence>
<name>A0ABQ7S4Y7_9ACAR</name>
<dbReference type="InterPro" id="IPR022712">
    <property type="entry name" value="Beta_Casp"/>
</dbReference>
<evidence type="ECO:0000313" key="5">
    <source>
        <dbReference type="Proteomes" id="UP000825002"/>
    </source>
</evidence>
<sequence length="170" mass="19534">MPQPMVALAPQPDLEYGFARDLFTLWSTDCRNCVILPQRCSAGTLAHEILNSPRRYVKLEIRQRIELEGGELSRYLEQQQELAERKEIQSDSESSDEGVEMGVGRRKHTKALVPQAPTFFKELRKTHPMFPAPVEQRLKCGEYGQIINPEEYIPIVDTFNECKREIATTL</sequence>
<feature type="domain" description="Beta-Casp" evidence="3">
    <location>
        <begin position="2"/>
        <end position="49"/>
    </location>
</feature>
<protein>
    <recommendedName>
        <fullName evidence="1">Cleavage and polyadenylation specificity factor subunit 2</fullName>
    </recommendedName>
    <alternativeName>
        <fullName evidence="1">Cleavage and polyadenylation specificity factor 100 kDa subunit</fullName>
    </alternativeName>
</protein>
<keyword evidence="5" id="KW-1185">Reference proteome</keyword>
<keyword evidence="1" id="KW-0539">Nucleus</keyword>
<feature type="non-terminal residue" evidence="4">
    <location>
        <position position="1"/>
    </location>
</feature>
<comment type="subcellular location">
    <subcellularLocation>
        <location evidence="1">Nucleus</location>
    </subcellularLocation>
</comment>
<dbReference type="InterPro" id="IPR027075">
    <property type="entry name" value="CPSF2"/>
</dbReference>
<dbReference type="Proteomes" id="UP000825002">
    <property type="component" value="Unassembled WGS sequence"/>
</dbReference>
<keyword evidence="1" id="KW-0507">mRNA processing</keyword>
<dbReference type="Gene3D" id="3.40.50.10890">
    <property type="match status" value="1"/>
</dbReference>
<dbReference type="SUPFAM" id="SSF56281">
    <property type="entry name" value="Metallo-hydrolase/oxidoreductase"/>
    <property type="match status" value="1"/>
</dbReference>
<feature type="region of interest" description="Disordered" evidence="2">
    <location>
        <begin position="83"/>
        <end position="107"/>
    </location>
</feature>
<proteinExistence type="inferred from homology"/>
<comment type="caution">
    <text evidence="4">The sequence shown here is derived from an EMBL/GenBank/DDBJ whole genome shotgun (WGS) entry which is preliminary data.</text>
</comment>
<comment type="similarity">
    <text evidence="1">Belongs to the metallo-beta-lactamase superfamily. RNA-metabolizing metallo-beta-lactamase-like family. CPSF2/YSH1 subfamily.</text>
</comment>
<dbReference type="Pfam" id="PF10996">
    <property type="entry name" value="Beta-Casp"/>
    <property type="match status" value="1"/>
</dbReference>
<evidence type="ECO:0000256" key="2">
    <source>
        <dbReference type="SAM" id="MobiDB-lite"/>
    </source>
</evidence>
<accession>A0ABQ7S4Y7</accession>
<organism evidence="4 5">
    <name type="scientific">Fragariocoptes setiger</name>
    <dbReference type="NCBI Taxonomy" id="1670756"/>
    <lineage>
        <taxon>Eukaryota</taxon>
        <taxon>Metazoa</taxon>
        <taxon>Ecdysozoa</taxon>
        <taxon>Arthropoda</taxon>
        <taxon>Chelicerata</taxon>
        <taxon>Arachnida</taxon>
        <taxon>Acari</taxon>
        <taxon>Acariformes</taxon>
        <taxon>Trombidiformes</taxon>
        <taxon>Prostigmata</taxon>
        <taxon>Eupodina</taxon>
        <taxon>Eriophyoidea</taxon>
        <taxon>Phytoptidae</taxon>
        <taxon>Fragariocoptes</taxon>
    </lineage>
</organism>
<dbReference type="EMBL" id="JAIFTH010001819">
    <property type="protein sequence ID" value="KAG9508451.1"/>
    <property type="molecule type" value="Genomic_DNA"/>
</dbReference>
<evidence type="ECO:0000313" key="4">
    <source>
        <dbReference type="EMBL" id="KAG9508451.1"/>
    </source>
</evidence>
<dbReference type="PANTHER" id="PTHR45922">
    <property type="entry name" value="CLEAVAGE AND POLYADENYLATION SPECIFICITY FACTOR SUBUNIT 2"/>
    <property type="match status" value="1"/>
</dbReference>
<evidence type="ECO:0000256" key="1">
    <source>
        <dbReference type="RuleBase" id="RU365006"/>
    </source>
</evidence>
<dbReference type="InterPro" id="IPR036866">
    <property type="entry name" value="RibonucZ/Hydroxyglut_hydro"/>
</dbReference>
<reference evidence="4 5" key="1">
    <citation type="submission" date="2020-10" db="EMBL/GenBank/DDBJ databases">
        <authorList>
            <person name="Klimov P.B."/>
            <person name="Dyachkov S.M."/>
            <person name="Chetverikov P.E."/>
        </authorList>
    </citation>
    <scope>NUCLEOTIDE SEQUENCE [LARGE SCALE GENOMIC DNA]</scope>
    <source>
        <strain evidence="4">BMOC 18-1129-001#AD2665</strain>
        <tissue evidence="4">Entire mites</tissue>
    </source>
</reference>
<keyword evidence="1" id="KW-0694">RNA-binding</keyword>
<dbReference type="PANTHER" id="PTHR45922:SF1">
    <property type="entry name" value="CLEAVAGE AND POLYADENYLATION SPECIFICITY FACTOR SUBUNIT 2"/>
    <property type="match status" value="1"/>
</dbReference>